<dbReference type="EMBL" id="CP034759">
    <property type="protein sequence ID" value="QBG37272.1"/>
    <property type="molecule type" value="Genomic_DNA"/>
</dbReference>
<evidence type="ECO:0000256" key="5">
    <source>
        <dbReference type="PROSITE-ProRule" id="PRU00284"/>
    </source>
</evidence>
<evidence type="ECO:0000259" key="7">
    <source>
        <dbReference type="PROSITE" id="PS50111"/>
    </source>
</evidence>
<evidence type="ECO:0000256" key="4">
    <source>
        <dbReference type="ARBA" id="ARBA00029447"/>
    </source>
</evidence>
<dbReference type="KEGG" id="lsd:EMK97_16780"/>
<evidence type="ECO:0000313" key="11">
    <source>
        <dbReference type="EMBL" id="QBG37272.1"/>
    </source>
</evidence>
<reference evidence="11 12" key="1">
    <citation type="submission" date="2018-12" db="EMBL/GenBank/DDBJ databases">
        <title>Complete genome of Litorilituus sediminis.</title>
        <authorList>
            <person name="Liu A."/>
            <person name="Rong J."/>
        </authorList>
    </citation>
    <scope>NUCLEOTIDE SEQUENCE [LARGE SCALE GENOMIC DNA]</scope>
    <source>
        <strain evidence="11 12">JCM 17549</strain>
    </source>
</reference>
<dbReference type="InterPro" id="IPR004089">
    <property type="entry name" value="MCPsignal_dom"/>
</dbReference>
<dbReference type="GO" id="GO:0005886">
    <property type="term" value="C:plasma membrane"/>
    <property type="evidence" value="ECO:0007669"/>
    <property type="project" value="TreeGrafter"/>
</dbReference>
<dbReference type="SMART" id="SM00091">
    <property type="entry name" value="PAS"/>
    <property type="match status" value="3"/>
</dbReference>
<dbReference type="OrthoDB" id="9765776at2"/>
<evidence type="ECO:0000259" key="8">
    <source>
        <dbReference type="PROSITE" id="PS50112"/>
    </source>
</evidence>
<feature type="domain" description="PAS" evidence="8">
    <location>
        <begin position="132"/>
        <end position="179"/>
    </location>
</feature>
<dbReference type="InterPro" id="IPR004090">
    <property type="entry name" value="Chemotax_Me-accpt_rcpt"/>
</dbReference>
<dbReference type="FunFam" id="1.10.287.950:FF:000001">
    <property type="entry name" value="Methyl-accepting chemotaxis sensory transducer"/>
    <property type="match status" value="1"/>
</dbReference>
<keyword evidence="12" id="KW-1185">Reference proteome</keyword>
<dbReference type="InterPro" id="IPR000700">
    <property type="entry name" value="PAS-assoc_C"/>
</dbReference>
<feature type="region of interest" description="Disordered" evidence="6">
    <location>
        <begin position="474"/>
        <end position="495"/>
    </location>
</feature>
<dbReference type="Pfam" id="PF08447">
    <property type="entry name" value="PAS_3"/>
    <property type="match status" value="3"/>
</dbReference>
<dbReference type="SMART" id="SM00283">
    <property type="entry name" value="MA"/>
    <property type="match status" value="1"/>
</dbReference>
<dbReference type="InterPro" id="IPR035965">
    <property type="entry name" value="PAS-like_dom_sf"/>
</dbReference>
<gene>
    <name evidence="11" type="ORF">EMK97_16780</name>
</gene>
<evidence type="ECO:0000256" key="1">
    <source>
        <dbReference type="ARBA" id="ARBA00004370"/>
    </source>
</evidence>
<dbReference type="InterPro" id="IPR000014">
    <property type="entry name" value="PAS"/>
</dbReference>
<dbReference type="PROSITE" id="PS50111">
    <property type="entry name" value="CHEMOTAXIS_TRANSDUC_2"/>
    <property type="match status" value="1"/>
</dbReference>
<dbReference type="Pfam" id="PF00015">
    <property type="entry name" value="MCPsignal"/>
    <property type="match status" value="1"/>
</dbReference>
<dbReference type="NCBIfam" id="TIGR00229">
    <property type="entry name" value="sensory_box"/>
    <property type="match status" value="3"/>
</dbReference>
<accession>A0A4P6PC21</accession>
<dbReference type="RefSeq" id="WP_130603938.1">
    <property type="nucleotide sequence ID" value="NZ_CP034759.1"/>
</dbReference>
<dbReference type="CDD" id="cd00130">
    <property type="entry name" value="PAS"/>
    <property type="match status" value="3"/>
</dbReference>
<evidence type="ECO:0000256" key="6">
    <source>
        <dbReference type="SAM" id="MobiDB-lite"/>
    </source>
</evidence>
<dbReference type="InterPro" id="IPR013655">
    <property type="entry name" value="PAS_fold_3"/>
</dbReference>
<dbReference type="Gene3D" id="3.30.450.20">
    <property type="entry name" value="PAS domain"/>
    <property type="match status" value="3"/>
</dbReference>
<dbReference type="CDD" id="cd11386">
    <property type="entry name" value="MCP_signal"/>
    <property type="match status" value="1"/>
</dbReference>
<evidence type="ECO:0000313" key="12">
    <source>
        <dbReference type="Proteomes" id="UP000290244"/>
    </source>
</evidence>
<feature type="domain" description="PAC" evidence="9">
    <location>
        <begin position="86"/>
        <end position="138"/>
    </location>
</feature>
<dbReference type="InterPro" id="IPR001610">
    <property type="entry name" value="PAC"/>
</dbReference>
<feature type="domain" description="PAS" evidence="8">
    <location>
        <begin position="254"/>
        <end position="327"/>
    </location>
</feature>
<dbReference type="PANTHER" id="PTHR43531">
    <property type="entry name" value="PROTEIN ICFG"/>
    <property type="match status" value="1"/>
</dbReference>
<dbReference type="GO" id="GO:0007165">
    <property type="term" value="P:signal transduction"/>
    <property type="evidence" value="ECO:0007669"/>
    <property type="project" value="UniProtKB-KW"/>
</dbReference>
<dbReference type="PRINTS" id="PR00260">
    <property type="entry name" value="CHEMTRNSDUCR"/>
</dbReference>
<dbReference type="PROSITE" id="PS50885">
    <property type="entry name" value="HAMP"/>
    <property type="match status" value="1"/>
</dbReference>
<keyword evidence="3 5" id="KW-0807">Transducer</keyword>
<feature type="domain" description="Methyl-accepting transducer" evidence="7">
    <location>
        <begin position="428"/>
        <end position="657"/>
    </location>
</feature>
<dbReference type="Gene3D" id="1.10.287.950">
    <property type="entry name" value="Methyl-accepting chemotaxis protein"/>
    <property type="match status" value="1"/>
</dbReference>
<comment type="similarity">
    <text evidence="4">Belongs to the methyl-accepting chemotaxis (MCP) protein family.</text>
</comment>
<feature type="region of interest" description="Disordered" evidence="6">
    <location>
        <begin position="669"/>
        <end position="699"/>
    </location>
</feature>
<evidence type="ECO:0000259" key="10">
    <source>
        <dbReference type="PROSITE" id="PS50885"/>
    </source>
</evidence>
<evidence type="ECO:0000256" key="2">
    <source>
        <dbReference type="ARBA" id="ARBA00022481"/>
    </source>
</evidence>
<evidence type="ECO:0000259" key="9">
    <source>
        <dbReference type="PROSITE" id="PS50113"/>
    </source>
</evidence>
<feature type="domain" description="PAC" evidence="9">
    <location>
        <begin position="208"/>
        <end position="260"/>
    </location>
</feature>
<protein>
    <submittedName>
        <fullName evidence="11">Methyl-accepting chemotaxis protein</fullName>
    </submittedName>
</protein>
<feature type="compositionally biased region" description="Polar residues" evidence="6">
    <location>
        <begin position="669"/>
        <end position="688"/>
    </location>
</feature>
<dbReference type="SUPFAM" id="SSF55785">
    <property type="entry name" value="PYP-like sensor domain (PAS domain)"/>
    <property type="match status" value="3"/>
</dbReference>
<feature type="compositionally biased region" description="Polar residues" evidence="6">
    <location>
        <begin position="474"/>
        <end position="488"/>
    </location>
</feature>
<dbReference type="PROSITE" id="PS50112">
    <property type="entry name" value="PAS"/>
    <property type="match status" value="3"/>
</dbReference>
<dbReference type="PROSITE" id="PS50113">
    <property type="entry name" value="PAC"/>
    <property type="match status" value="3"/>
</dbReference>
<dbReference type="GO" id="GO:0004888">
    <property type="term" value="F:transmembrane signaling receptor activity"/>
    <property type="evidence" value="ECO:0007669"/>
    <property type="project" value="InterPro"/>
</dbReference>
<name>A0A4P6PC21_9GAMM</name>
<sequence>MTKQSSQHQDVQLLISQVDALNRVQAVIEFELDGTIKTANENFLSTTGYDLEEIVGKHHRMFTKPEYHQSDEYQRFWQKLNEGIFDSGEYQRIGKNGKEIWIQASYNPVLDENGQVVSIIKFATDITKEKLRQADYQGQIDAISKSQAVIEFNMDGTIITANENFLNTLGYSLDEIVGQHHRMFAEPAYANSPEYQAFWRNLNEGKYDSGEYKRLGKGNKEIWIHASYNPILDLNGKPFKVVKFASDITAEKLRQADYQGQIDAISKSQAVIEFNMDGSIITANDNFLQTMGYRLEEIKGKHHSMFAEQDYAQSLEYKAFWQKLNNGEFDSGEYMRIGKHGKTVWIQASYNPIYDVNGRPYKVVKYAVDVTKRKFAVSAIKASLLAMANGDLTASVDDDLGTEFNVLADSINDLTVNLSKMFSSVTDSANNVFGASKELTQGNQDLSERTESQAANLEETSSTMEQLTQTVQENANNASEATKKSQNAMDRASEGGQVVSSAIEAMAAIEKSSKKISDIIGVIDEIAFQTNLLALNAAVEAARAGEQGRGFAVVASEVRNLAQRSASAAKEIKGLINDSVEAVSQGSSLVDRTGNTFKDLIVSVEDVVTMISQIEMASKDQAASINEVNSAVSNMDDMTQRNSALVEEAAAASKSLESEAQQLLEQVSQFKTQESPTASKPVTETQSRPKVRQIANVRF</sequence>
<organism evidence="11 12">
    <name type="scientific">Litorilituus sediminis</name>
    <dbReference type="NCBI Taxonomy" id="718192"/>
    <lineage>
        <taxon>Bacteria</taxon>
        <taxon>Pseudomonadati</taxon>
        <taxon>Pseudomonadota</taxon>
        <taxon>Gammaproteobacteria</taxon>
        <taxon>Alteromonadales</taxon>
        <taxon>Colwelliaceae</taxon>
        <taxon>Litorilituus</taxon>
    </lineage>
</organism>
<feature type="domain" description="PAC" evidence="9">
    <location>
        <begin position="330"/>
        <end position="382"/>
    </location>
</feature>
<feature type="domain" description="PAS" evidence="8">
    <location>
        <begin position="27"/>
        <end position="66"/>
    </location>
</feature>
<dbReference type="InterPro" id="IPR003660">
    <property type="entry name" value="HAMP_dom"/>
</dbReference>
<evidence type="ECO:0000256" key="3">
    <source>
        <dbReference type="ARBA" id="ARBA00023224"/>
    </source>
</evidence>
<dbReference type="SUPFAM" id="SSF58104">
    <property type="entry name" value="Methyl-accepting chemotaxis protein (MCP) signaling domain"/>
    <property type="match status" value="1"/>
</dbReference>
<comment type="subcellular location">
    <subcellularLocation>
        <location evidence="1">Membrane</location>
    </subcellularLocation>
</comment>
<dbReference type="SMART" id="SM00086">
    <property type="entry name" value="PAC"/>
    <property type="match status" value="3"/>
</dbReference>
<dbReference type="InterPro" id="IPR051310">
    <property type="entry name" value="MCP_chemotaxis"/>
</dbReference>
<proteinExistence type="inferred from homology"/>
<dbReference type="GO" id="GO:0006935">
    <property type="term" value="P:chemotaxis"/>
    <property type="evidence" value="ECO:0007669"/>
    <property type="project" value="InterPro"/>
</dbReference>
<dbReference type="AlphaFoldDB" id="A0A4P6PC21"/>
<dbReference type="Proteomes" id="UP000290244">
    <property type="component" value="Chromosome"/>
</dbReference>
<feature type="domain" description="HAMP" evidence="10">
    <location>
        <begin position="376"/>
        <end position="423"/>
    </location>
</feature>
<dbReference type="PANTHER" id="PTHR43531:SF14">
    <property type="entry name" value="METHYL-ACCEPTING CHEMOTAXIS PROTEIN I-RELATED"/>
    <property type="match status" value="1"/>
</dbReference>
<keyword evidence="2" id="KW-0488">Methylation</keyword>